<accession>A0A4R9KEE9</accession>
<comment type="caution">
    <text evidence="2">The sequence shown here is derived from an EMBL/GenBank/DDBJ whole genome shotgun (WGS) entry which is preliminary data.</text>
</comment>
<keyword evidence="1" id="KW-0732">Signal</keyword>
<dbReference type="AlphaFoldDB" id="A0A4R9KEE9"/>
<evidence type="ECO:0000256" key="1">
    <source>
        <dbReference type="SAM" id="SignalP"/>
    </source>
</evidence>
<sequence>MNRYIQIVVLLVCLSCVNCGLVLTGTDAGREFAGLSEEDKTTVNDAILAIVSGGAGGGSSGFLQFNPNPLVITIFAYQDYNVSIRSSIPSGWSNNAESVLSINLVPKDCPSISDDISLFTGFSGSNGYAAQDVTMRFTDNSPSTCTIQHLVSSSTPDIDLPTGFNLGTLSVTIQ</sequence>
<dbReference type="OrthoDB" id="334545at2"/>
<dbReference type="Proteomes" id="UP000297762">
    <property type="component" value="Unassembled WGS sequence"/>
</dbReference>
<feature type="signal peptide" evidence="1">
    <location>
        <begin position="1"/>
        <end position="24"/>
    </location>
</feature>
<evidence type="ECO:0008006" key="4">
    <source>
        <dbReference type="Google" id="ProtNLM"/>
    </source>
</evidence>
<name>A0A4R9KEE9_9LEPT</name>
<evidence type="ECO:0000313" key="2">
    <source>
        <dbReference type="EMBL" id="TGL64646.1"/>
    </source>
</evidence>
<dbReference type="EMBL" id="RQGF01000007">
    <property type="protein sequence ID" value="TGL64646.1"/>
    <property type="molecule type" value="Genomic_DNA"/>
</dbReference>
<evidence type="ECO:0000313" key="3">
    <source>
        <dbReference type="Proteomes" id="UP000297762"/>
    </source>
</evidence>
<reference evidence="2" key="1">
    <citation type="journal article" date="2019" name="PLoS Negl. Trop. Dis.">
        <title>Revisiting the worldwide diversity of Leptospira species in the environment.</title>
        <authorList>
            <person name="Vincent A.T."/>
            <person name="Schiettekatte O."/>
            <person name="Bourhy P."/>
            <person name="Veyrier F.J."/>
            <person name="Picardeau M."/>
        </authorList>
    </citation>
    <scope>NUCLEOTIDE SEQUENCE [LARGE SCALE GENOMIC DNA]</scope>
    <source>
        <strain evidence="2">201702455</strain>
    </source>
</reference>
<feature type="chain" id="PRO_5020357782" description="Lipoprotein" evidence="1">
    <location>
        <begin position="25"/>
        <end position="174"/>
    </location>
</feature>
<gene>
    <name evidence="2" type="ORF">EHQ64_02015</name>
</gene>
<protein>
    <recommendedName>
        <fullName evidence="4">Lipoprotein</fullName>
    </recommendedName>
</protein>
<keyword evidence="3" id="KW-1185">Reference proteome</keyword>
<dbReference type="RefSeq" id="WP_135647839.1">
    <property type="nucleotide sequence ID" value="NZ_RQGF01000007.1"/>
</dbReference>
<proteinExistence type="predicted"/>
<organism evidence="2 3">
    <name type="scientific">Leptospira sarikeiensis</name>
    <dbReference type="NCBI Taxonomy" id="2484943"/>
    <lineage>
        <taxon>Bacteria</taxon>
        <taxon>Pseudomonadati</taxon>
        <taxon>Spirochaetota</taxon>
        <taxon>Spirochaetia</taxon>
        <taxon>Leptospirales</taxon>
        <taxon>Leptospiraceae</taxon>
        <taxon>Leptospira</taxon>
    </lineage>
</organism>